<name>A0A1W1DB18_9ZZZZ</name>
<dbReference type="EMBL" id="FPHR01000032">
    <property type="protein sequence ID" value="SFV77815.1"/>
    <property type="molecule type" value="Genomic_DNA"/>
</dbReference>
<dbReference type="AlphaFoldDB" id="A0A1W1DB18"/>
<protein>
    <recommendedName>
        <fullName evidence="1">Zinc finger CHCC-type domain-containing protein</fullName>
    </recommendedName>
</protein>
<dbReference type="InterPro" id="IPR019401">
    <property type="entry name" value="Znf_CHCC"/>
</dbReference>
<evidence type="ECO:0000313" key="2">
    <source>
        <dbReference type="EMBL" id="SFV77815.1"/>
    </source>
</evidence>
<sequence length="63" mass="7242">MNNSIDDTQHKFVSHSVVSEGELPFHCPPKDTQKWNMHPKVYIQFDKKGKGTCPYCGSRYELG</sequence>
<proteinExistence type="predicted"/>
<evidence type="ECO:0000259" key="1">
    <source>
        <dbReference type="Pfam" id="PF10276"/>
    </source>
</evidence>
<dbReference type="Pfam" id="PF10276">
    <property type="entry name" value="zf-CHCC"/>
    <property type="match status" value="1"/>
</dbReference>
<feature type="domain" description="Zinc finger CHCC-type" evidence="1">
    <location>
        <begin position="36"/>
        <end position="60"/>
    </location>
</feature>
<accession>A0A1W1DB18</accession>
<reference evidence="2" key="1">
    <citation type="submission" date="2016-10" db="EMBL/GenBank/DDBJ databases">
        <authorList>
            <person name="de Groot N.N."/>
        </authorList>
    </citation>
    <scope>NUCLEOTIDE SEQUENCE</scope>
</reference>
<dbReference type="Gene3D" id="2.60.260.40">
    <property type="entry name" value="q5lls5 like domains"/>
    <property type="match status" value="1"/>
</dbReference>
<organism evidence="2">
    <name type="scientific">hydrothermal vent metagenome</name>
    <dbReference type="NCBI Taxonomy" id="652676"/>
    <lineage>
        <taxon>unclassified sequences</taxon>
        <taxon>metagenomes</taxon>
        <taxon>ecological metagenomes</taxon>
    </lineage>
</organism>
<gene>
    <name evidence="2" type="ORF">MNB_SUP05-4-227</name>
</gene>